<evidence type="ECO:0000313" key="4">
    <source>
        <dbReference type="Proteomes" id="UP001161409"/>
    </source>
</evidence>
<dbReference type="InterPro" id="IPR029787">
    <property type="entry name" value="Nucleotide_cyclase"/>
</dbReference>
<dbReference type="SMART" id="SM00044">
    <property type="entry name" value="CYCc"/>
    <property type="match status" value="1"/>
</dbReference>
<dbReference type="Pfam" id="PF00211">
    <property type="entry name" value="Guanylate_cyc"/>
    <property type="match status" value="1"/>
</dbReference>
<sequence>MIELIRKAVFGETTDGHLPERVQVAVRKQQDQAEILIAWVQLFLVLVFWILYALSPKTFTADALFAPVPYALSAYFLFSVIRIVVATLSRLPGWFLTLSVIADMCLLMFLIWSFHIQYQQPASFYLKAPTLLYVFIFIALRALRFEVGYLLLAGVMAALGWLGLVGYAVFLDNGMSEITKDYVLYTMSHKILLGAEFDKIISILVVTLILGLAIFRARRLLVNSVVQATAAADLSRFFSPEIAEKITHSESWIKPGTGQMRRAAILHCDLAGFTRFSTEHPANEVISLLAEYQSRLVPLIQKHGGTIDKFLGDGILATFGAAVETDHYAADCLSALEAMTDEINQWTKTRQQNGQPPVIVRFTATSGPILFGAVGDDSRLEYTVIGEPVNLASKLDKHAKQEAATVLVTDETYQKALAQGYAPVLTPEVRTGRVVDGVNGPIDLVVLKDGLDLVETGPTG</sequence>
<feature type="transmembrane region" description="Helical" evidence="1">
    <location>
        <begin position="150"/>
        <end position="171"/>
    </location>
</feature>
<comment type="caution">
    <text evidence="3">The sequence shown here is derived from an EMBL/GenBank/DDBJ whole genome shotgun (WGS) entry which is preliminary data.</text>
</comment>
<dbReference type="EMBL" id="BSNF01000001">
    <property type="protein sequence ID" value="GLQ05241.1"/>
    <property type="molecule type" value="Genomic_DNA"/>
</dbReference>
<dbReference type="PANTHER" id="PTHR43081:SF1">
    <property type="entry name" value="ADENYLATE CYCLASE, TERMINAL-DIFFERENTIATION SPECIFIC"/>
    <property type="match status" value="1"/>
</dbReference>
<evidence type="ECO:0000313" key="3">
    <source>
        <dbReference type="EMBL" id="GLQ05241.1"/>
    </source>
</evidence>
<keyword evidence="1" id="KW-0812">Transmembrane</keyword>
<feature type="transmembrane region" description="Helical" evidence="1">
    <location>
        <begin position="67"/>
        <end position="88"/>
    </location>
</feature>
<feature type="transmembrane region" description="Helical" evidence="1">
    <location>
        <begin position="95"/>
        <end position="118"/>
    </location>
</feature>
<dbReference type="CDD" id="cd07302">
    <property type="entry name" value="CHD"/>
    <property type="match status" value="1"/>
</dbReference>
<dbReference type="SUPFAM" id="SSF55073">
    <property type="entry name" value="Nucleotide cyclase"/>
    <property type="match status" value="1"/>
</dbReference>
<feature type="transmembrane region" description="Helical" evidence="1">
    <location>
        <begin position="124"/>
        <end position="143"/>
    </location>
</feature>
<keyword evidence="1" id="KW-1133">Transmembrane helix</keyword>
<keyword evidence="1" id="KW-0472">Membrane</keyword>
<reference evidence="3" key="1">
    <citation type="journal article" date="2014" name="Int. J. Syst. Evol. Microbiol.">
        <title>Complete genome of a new Firmicutes species belonging to the dominant human colonic microbiota ('Ruminococcus bicirculans') reveals two chromosomes and a selective capacity to utilize plant glucans.</title>
        <authorList>
            <consortium name="NISC Comparative Sequencing Program"/>
            <person name="Wegmann U."/>
            <person name="Louis P."/>
            <person name="Goesmann A."/>
            <person name="Henrissat B."/>
            <person name="Duncan S.H."/>
            <person name="Flint H.J."/>
        </authorList>
    </citation>
    <scope>NUCLEOTIDE SEQUENCE</scope>
    <source>
        <strain evidence="3">NBRC 103408</strain>
    </source>
</reference>
<proteinExistence type="predicted"/>
<evidence type="ECO:0000256" key="1">
    <source>
        <dbReference type="SAM" id="Phobius"/>
    </source>
</evidence>
<reference evidence="3" key="2">
    <citation type="submission" date="2023-01" db="EMBL/GenBank/DDBJ databases">
        <title>Draft genome sequence of Sneathiella chinensis strain NBRC 103408.</title>
        <authorList>
            <person name="Sun Q."/>
            <person name="Mori K."/>
        </authorList>
    </citation>
    <scope>NUCLEOTIDE SEQUENCE</scope>
    <source>
        <strain evidence="3">NBRC 103408</strain>
    </source>
</reference>
<dbReference type="PANTHER" id="PTHR43081">
    <property type="entry name" value="ADENYLATE CYCLASE, TERMINAL-DIFFERENTIATION SPECIFIC-RELATED"/>
    <property type="match status" value="1"/>
</dbReference>
<evidence type="ECO:0000259" key="2">
    <source>
        <dbReference type="PROSITE" id="PS50125"/>
    </source>
</evidence>
<organism evidence="3 4">
    <name type="scientific">Sneathiella chinensis</name>
    <dbReference type="NCBI Taxonomy" id="349750"/>
    <lineage>
        <taxon>Bacteria</taxon>
        <taxon>Pseudomonadati</taxon>
        <taxon>Pseudomonadota</taxon>
        <taxon>Alphaproteobacteria</taxon>
        <taxon>Sneathiellales</taxon>
        <taxon>Sneathiellaceae</taxon>
        <taxon>Sneathiella</taxon>
    </lineage>
</organism>
<dbReference type="RefSeq" id="WP_169559257.1">
    <property type="nucleotide sequence ID" value="NZ_BSNF01000001.1"/>
</dbReference>
<feature type="transmembrane region" description="Helical" evidence="1">
    <location>
        <begin position="36"/>
        <end position="55"/>
    </location>
</feature>
<protein>
    <submittedName>
        <fullName evidence="3">Adenylate cyclase</fullName>
    </submittedName>
</protein>
<gene>
    <name evidence="3" type="ORF">GCM10007924_04620</name>
</gene>
<name>A0ABQ5U1D4_9PROT</name>
<feature type="domain" description="Guanylate cyclase" evidence="2">
    <location>
        <begin position="264"/>
        <end position="396"/>
    </location>
</feature>
<dbReference type="Proteomes" id="UP001161409">
    <property type="component" value="Unassembled WGS sequence"/>
</dbReference>
<accession>A0ABQ5U1D4</accession>
<dbReference type="PROSITE" id="PS50125">
    <property type="entry name" value="GUANYLATE_CYCLASE_2"/>
    <property type="match status" value="1"/>
</dbReference>
<dbReference type="InterPro" id="IPR050697">
    <property type="entry name" value="Adenylyl/Guanylyl_Cyclase_3/4"/>
</dbReference>
<dbReference type="InterPro" id="IPR001054">
    <property type="entry name" value="A/G_cyclase"/>
</dbReference>
<keyword evidence="4" id="KW-1185">Reference proteome</keyword>
<feature type="transmembrane region" description="Helical" evidence="1">
    <location>
        <begin position="191"/>
        <end position="215"/>
    </location>
</feature>
<dbReference type="Gene3D" id="3.30.70.1230">
    <property type="entry name" value="Nucleotide cyclase"/>
    <property type="match status" value="1"/>
</dbReference>